<keyword evidence="18" id="KW-1185">Reference proteome</keyword>
<evidence type="ECO:0000256" key="13">
    <source>
        <dbReference type="ARBA" id="ARBA00068045"/>
    </source>
</evidence>
<dbReference type="GO" id="GO:0016705">
    <property type="term" value="F:oxidoreductase activity, acting on paired donors, with incorporation or reduction of molecular oxygen"/>
    <property type="evidence" value="ECO:0007669"/>
    <property type="project" value="InterPro"/>
</dbReference>
<comment type="subcellular location">
    <subcellularLocation>
        <location evidence="2">Membrane</location>
    </subcellularLocation>
</comment>
<evidence type="ECO:0000256" key="1">
    <source>
        <dbReference type="ARBA" id="ARBA00001971"/>
    </source>
</evidence>
<dbReference type="GO" id="GO:0016020">
    <property type="term" value="C:membrane"/>
    <property type="evidence" value="ECO:0007669"/>
    <property type="project" value="UniProtKB-SubCell"/>
</dbReference>
<dbReference type="Pfam" id="PF00067">
    <property type="entry name" value="p450"/>
    <property type="match status" value="1"/>
</dbReference>
<evidence type="ECO:0000256" key="7">
    <source>
        <dbReference type="ARBA" id="ARBA00022723"/>
    </source>
</evidence>
<dbReference type="PROSITE" id="PS00086">
    <property type="entry name" value="CYTOCHROME_P450"/>
    <property type="match status" value="1"/>
</dbReference>
<comment type="pathway">
    <text evidence="3">Secondary metabolite biosynthesis.</text>
</comment>
<dbReference type="FunFam" id="1.10.630.10:FF:000063">
    <property type="entry name" value="Cytochrome P450 monooxygenase"/>
    <property type="match status" value="1"/>
</dbReference>
<evidence type="ECO:0000256" key="11">
    <source>
        <dbReference type="ARBA" id="ARBA00023033"/>
    </source>
</evidence>
<evidence type="ECO:0000256" key="2">
    <source>
        <dbReference type="ARBA" id="ARBA00004370"/>
    </source>
</evidence>
<dbReference type="Proteomes" id="UP000191408">
    <property type="component" value="Unassembled WGS sequence"/>
</dbReference>
<dbReference type="PANTHER" id="PTHR24305:SF237">
    <property type="entry name" value="CYTOCHROME P450 MONOOXYGENASE ATNE-RELATED"/>
    <property type="match status" value="1"/>
</dbReference>
<dbReference type="GO" id="GO:0020037">
    <property type="term" value="F:heme binding"/>
    <property type="evidence" value="ECO:0007669"/>
    <property type="project" value="InterPro"/>
</dbReference>
<dbReference type="AlphaFoldDB" id="A0A1V6NG88"/>
<sequence length="516" mass="58336">MGLELAAAMAMVLLSLGCSLVTYRLFLHPLSKYPGPWLAATTDWYAAFYAWRGDLHVQSRRWHERYGDIVRFGPHALSFNTHTGMNAIYGTRANVQKAGGYASMSVSRRTPNTITAVDKTLHGFKRRILTQVFSDQGLKAIEGRILANIYDFTNLLGAAKDEPRLESKGANEWGQAKNMASMCDWLAFDIISDLCYGEDFDMLHSPKLRWFPSVVRNIAQRSVMSLVQEKFFNYKIDRVFMASQYKAILAAGTWVRERAEARARLGNDIEQKDMFYTMMNTTDPKTGLAFSQKDLWLESMLLLAAGSDTTSTAMSGAFFYLAHHPDSLARLIREVRTSFAHEEEISMGAQLHSCTFLQACINETMRLVPSVSNAPPRDVQAGGILVDDEFLPQGTTLGTSIYTIQRNPRYFTAPDEFRPERWIVDPETGVNEDDIKTAKQGFCPFSIGPRSCVGWKLAWTELNVSIARTLFRYDMRLAPEATCCHGKREDCEYQFKGWMTSAVEGPWVQFRPGRAR</sequence>
<dbReference type="CDD" id="cd11061">
    <property type="entry name" value="CYP67-like"/>
    <property type="match status" value="1"/>
</dbReference>
<keyword evidence="8" id="KW-1133">Transmembrane helix</keyword>
<dbReference type="GO" id="GO:0004497">
    <property type="term" value="F:monooxygenase activity"/>
    <property type="evidence" value="ECO:0007669"/>
    <property type="project" value="UniProtKB-KW"/>
</dbReference>
<evidence type="ECO:0000256" key="16">
    <source>
        <dbReference type="RuleBase" id="RU000461"/>
    </source>
</evidence>
<keyword evidence="12" id="KW-0472">Membrane</keyword>
<dbReference type="InterPro" id="IPR017972">
    <property type="entry name" value="Cyt_P450_CS"/>
</dbReference>
<dbReference type="STRING" id="60169.A0A1V6NG88"/>
<dbReference type="SUPFAM" id="SSF48264">
    <property type="entry name" value="Cytochrome P450"/>
    <property type="match status" value="1"/>
</dbReference>
<dbReference type="GO" id="GO:1902181">
    <property type="term" value="P:verruculogen biosynthetic process"/>
    <property type="evidence" value="ECO:0007669"/>
    <property type="project" value="UniProtKB-ARBA"/>
</dbReference>
<evidence type="ECO:0000313" key="17">
    <source>
        <dbReference type="EMBL" id="OQD63691.1"/>
    </source>
</evidence>
<reference evidence="18" key="1">
    <citation type="journal article" date="2017" name="Nat. Microbiol.">
        <title>Global analysis of biosynthetic gene clusters reveals vast potential of secondary metabolite production in Penicillium species.</title>
        <authorList>
            <person name="Nielsen J.C."/>
            <person name="Grijseels S."/>
            <person name="Prigent S."/>
            <person name="Ji B."/>
            <person name="Dainat J."/>
            <person name="Nielsen K.F."/>
            <person name="Frisvad J.C."/>
            <person name="Workman M."/>
            <person name="Nielsen J."/>
        </authorList>
    </citation>
    <scope>NUCLEOTIDE SEQUENCE [LARGE SCALE GENOMIC DNA]</scope>
    <source>
        <strain evidence="18">IBT 4502</strain>
    </source>
</reference>
<proteinExistence type="inferred from homology"/>
<evidence type="ECO:0000256" key="14">
    <source>
        <dbReference type="ARBA" id="ARBA00081244"/>
    </source>
</evidence>
<evidence type="ECO:0000256" key="12">
    <source>
        <dbReference type="ARBA" id="ARBA00023136"/>
    </source>
</evidence>
<keyword evidence="10 15" id="KW-0408">Iron</keyword>
<keyword evidence="11 16" id="KW-0503">Monooxygenase</keyword>
<dbReference type="PANTHER" id="PTHR24305">
    <property type="entry name" value="CYTOCHROME P450"/>
    <property type="match status" value="1"/>
</dbReference>
<keyword evidence="6" id="KW-0812">Transmembrane</keyword>
<keyword evidence="5 15" id="KW-0349">Heme</keyword>
<evidence type="ECO:0000256" key="8">
    <source>
        <dbReference type="ARBA" id="ARBA00022989"/>
    </source>
</evidence>
<accession>A0A1V6NG88</accession>
<comment type="caution">
    <text evidence="17">The sequence shown here is derived from an EMBL/GenBank/DDBJ whole genome shotgun (WGS) entry which is preliminary data.</text>
</comment>
<dbReference type="GO" id="GO:0043386">
    <property type="term" value="P:mycotoxin biosynthetic process"/>
    <property type="evidence" value="ECO:0007669"/>
    <property type="project" value="UniProtKB-ARBA"/>
</dbReference>
<evidence type="ECO:0000256" key="10">
    <source>
        <dbReference type="ARBA" id="ARBA00023004"/>
    </source>
</evidence>
<comment type="similarity">
    <text evidence="4 16">Belongs to the cytochrome P450 family.</text>
</comment>
<organism evidence="17 18">
    <name type="scientific">Penicillium polonicum</name>
    <dbReference type="NCBI Taxonomy" id="60169"/>
    <lineage>
        <taxon>Eukaryota</taxon>
        <taxon>Fungi</taxon>
        <taxon>Dikarya</taxon>
        <taxon>Ascomycota</taxon>
        <taxon>Pezizomycotina</taxon>
        <taxon>Eurotiomycetes</taxon>
        <taxon>Eurotiomycetidae</taxon>
        <taxon>Eurotiales</taxon>
        <taxon>Aspergillaceae</taxon>
        <taxon>Penicillium</taxon>
    </lineage>
</organism>
<dbReference type="PRINTS" id="PR00385">
    <property type="entry name" value="P450"/>
</dbReference>
<dbReference type="GO" id="GO:0005506">
    <property type="term" value="F:iron ion binding"/>
    <property type="evidence" value="ECO:0007669"/>
    <property type="project" value="InterPro"/>
</dbReference>
<evidence type="ECO:0000256" key="9">
    <source>
        <dbReference type="ARBA" id="ARBA00023002"/>
    </source>
</evidence>
<name>A0A1V6NG88_PENPO</name>
<comment type="cofactor">
    <cofactor evidence="1 15">
        <name>heme</name>
        <dbReference type="ChEBI" id="CHEBI:30413"/>
    </cofactor>
</comment>
<evidence type="ECO:0000256" key="6">
    <source>
        <dbReference type="ARBA" id="ARBA00022692"/>
    </source>
</evidence>
<dbReference type="EMBL" id="MDYM01000009">
    <property type="protein sequence ID" value="OQD63691.1"/>
    <property type="molecule type" value="Genomic_DNA"/>
</dbReference>
<keyword evidence="9 16" id="KW-0560">Oxidoreductase</keyword>
<dbReference type="InterPro" id="IPR002401">
    <property type="entry name" value="Cyt_P450_E_grp-I"/>
</dbReference>
<evidence type="ECO:0000313" key="18">
    <source>
        <dbReference type="Proteomes" id="UP000191408"/>
    </source>
</evidence>
<evidence type="ECO:0000256" key="5">
    <source>
        <dbReference type="ARBA" id="ARBA00022617"/>
    </source>
</evidence>
<evidence type="ECO:0000256" key="15">
    <source>
        <dbReference type="PIRSR" id="PIRSR602401-1"/>
    </source>
</evidence>
<keyword evidence="7 15" id="KW-0479">Metal-binding</keyword>
<gene>
    <name evidence="17" type="ORF">PENPOL_c009G09667</name>
</gene>
<dbReference type="OrthoDB" id="1470350at2759"/>
<dbReference type="InterPro" id="IPR036396">
    <property type="entry name" value="Cyt_P450_sf"/>
</dbReference>
<dbReference type="PRINTS" id="PR00463">
    <property type="entry name" value="EP450I"/>
</dbReference>
<evidence type="ECO:0000256" key="3">
    <source>
        <dbReference type="ARBA" id="ARBA00005179"/>
    </source>
</evidence>
<evidence type="ECO:0000256" key="4">
    <source>
        <dbReference type="ARBA" id="ARBA00010617"/>
    </source>
</evidence>
<dbReference type="InterPro" id="IPR050121">
    <property type="entry name" value="Cytochrome_P450_monoxygenase"/>
</dbReference>
<dbReference type="Gene3D" id="1.10.630.10">
    <property type="entry name" value="Cytochrome P450"/>
    <property type="match status" value="1"/>
</dbReference>
<protein>
    <recommendedName>
        <fullName evidence="13">Cytochrome P450 monooxygenase poxM</fullName>
    </recommendedName>
    <alternativeName>
        <fullName evidence="14">Oxaleimides biosynthesis cluster protein M</fullName>
    </alternativeName>
</protein>
<dbReference type="InterPro" id="IPR001128">
    <property type="entry name" value="Cyt_P450"/>
</dbReference>
<feature type="binding site" description="axial binding residue" evidence="15">
    <location>
        <position position="452"/>
    </location>
    <ligand>
        <name>heme</name>
        <dbReference type="ChEBI" id="CHEBI:30413"/>
    </ligand>
    <ligandPart>
        <name>Fe</name>
        <dbReference type="ChEBI" id="CHEBI:18248"/>
    </ligandPart>
</feature>